<sequence>MLYVVRLGLTDPSTSIMSKTRCDSSGLPTMPYPLISVLKVLVVGWQPECFIFQKVFIASPIRFASTNTLIKAL</sequence>
<reference evidence="1" key="1">
    <citation type="submission" date="2014-09" db="EMBL/GenBank/DDBJ databases">
        <authorList>
            <person name="Magalhaes I.L.F."/>
            <person name="Oliveira U."/>
            <person name="Santos F.R."/>
            <person name="Vidigal T.H.D.A."/>
            <person name="Brescovit A.D."/>
            <person name="Santos A.J."/>
        </authorList>
    </citation>
    <scope>NUCLEOTIDE SEQUENCE</scope>
    <source>
        <tissue evidence="1">Shoot tissue taken approximately 20 cm above the soil surface</tissue>
    </source>
</reference>
<reference evidence="1" key="2">
    <citation type="journal article" date="2015" name="Data Brief">
        <title>Shoot transcriptome of the giant reed, Arundo donax.</title>
        <authorList>
            <person name="Barrero R.A."/>
            <person name="Guerrero F.D."/>
            <person name="Moolhuijzen P."/>
            <person name="Goolsby J.A."/>
            <person name="Tidwell J."/>
            <person name="Bellgard S.E."/>
            <person name="Bellgard M.I."/>
        </authorList>
    </citation>
    <scope>NUCLEOTIDE SEQUENCE</scope>
    <source>
        <tissue evidence="1">Shoot tissue taken approximately 20 cm above the soil surface</tissue>
    </source>
</reference>
<dbReference type="EMBL" id="GBRH01173731">
    <property type="protein sequence ID" value="JAE24165.1"/>
    <property type="molecule type" value="Transcribed_RNA"/>
</dbReference>
<evidence type="ECO:0000313" key="1">
    <source>
        <dbReference type="EMBL" id="JAE24165.1"/>
    </source>
</evidence>
<proteinExistence type="predicted"/>
<name>A0A0A9GGF6_ARUDO</name>
<accession>A0A0A9GGF6</accession>
<protein>
    <submittedName>
        <fullName evidence="1">Uncharacterized protein</fullName>
    </submittedName>
</protein>
<dbReference type="AlphaFoldDB" id="A0A0A9GGF6"/>
<organism evidence="1">
    <name type="scientific">Arundo donax</name>
    <name type="common">Giant reed</name>
    <name type="synonym">Donax arundinaceus</name>
    <dbReference type="NCBI Taxonomy" id="35708"/>
    <lineage>
        <taxon>Eukaryota</taxon>
        <taxon>Viridiplantae</taxon>
        <taxon>Streptophyta</taxon>
        <taxon>Embryophyta</taxon>
        <taxon>Tracheophyta</taxon>
        <taxon>Spermatophyta</taxon>
        <taxon>Magnoliopsida</taxon>
        <taxon>Liliopsida</taxon>
        <taxon>Poales</taxon>
        <taxon>Poaceae</taxon>
        <taxon>PACMAD clade</taxon>
        <taxon>Arundinoideae</taxon>
        <taxon>Arundineae</taxon>
        <taxon>Arundo</taxon>
    </lineage>
</organism>